<sequence>MNDKSLLLYFAFPIVVSLNKIFGLITIPTGLLIFLNLVNVVLLHFILRRIFVTTWKFGIYLHLCTLLLLAATLTIQTNGSDSSLLLKSFWFEFTIFSGAWLLLFYSLFTEPEIKTKMSIDLVHAQKHDKGNNDE</sequence>
<feature type="transmembrane region" description="Helical" evidence="1">
    <location>
        <begin position="7"/>
        <end position="25"/>
    </location>
</feature>
<evidence type="ECO:0000256" key="1">
    <source>
        <dbReference type="SAM" id="Phobius"/>
    </source>
</evidence>
<organism evidence="2">
    <name type="scientific">Xenorhabdus bovienii str. feltiae Moldova</name>
    <dbReference type="NCBI Taxonomy" id="1398200"/>
    <lineage>
        <taxon>Bacteria</taxon>
        <taxon>Pseudomonadati</taxon>
        <taxon>Pseudomonadota</taxon>
        <taxon>Gammaproteobacteria</taxon>
        <taxon>Enterobacterales</taxon>
        <taxon>Morganellaceae</taxon>
        <taxon>Xenorhabdus</taxon>
    </lineage>
</organism>
<dbReference type="AlphaFoldDB" id="A0A077NX65"/>
<keyword evidence="1" id="KW-1133">Transmembrane helix</keyword>
<evidence type="ECO:0000313" key="2">
    <source>
        <dbReference type="EMBL" id="CDH02246.1"/>
    </source>
</evidence>
<dbReference type="RefSeq" id="WP_038224971.1">
    <property type="nucleotide sequence ID" value="NZ_CAWLWD010000216.1"/>
</dbReference>
<accession>A0A077NX65</accession>
<dbReference type="EMBL" id="CBSV010000175">
    <property type="protein sequence ID" value="CDH02246.1"/>
    <property type="molecule type" value="Genomic_DNA"/>
</dbReference>
<feature type="transmembrane region" description="Helical" evidence="1">
    <location>
        <begin position="31"/>
        <end position="47"/>
    </location>
</feature>
<dbReference type="Proteomes" id="UP000028487">
    <property type="component" value="Unassembled WGS sequence"/>
</dbReference>
<reference evidence="2" key="1">
    <citation type="submission" date="2013-07" db="EMBL/GenBank/DDBJ databases">
        <title>Sub-species coevolution in mutualistic symbiosis.</title>
        <authorList>
            <person name="Murfin K."/>
            <person name="Klassen J."/>
            <person name="Lee M."/>
            <person name="Forst S."/>
            <person name="Stock P."/>
            <person name="Goodrich-Blair H."/>
        </authorList>
    </citation>
    <scope>NUCLEOTIDE SEQUENCE [LARGE SCALE GENOMIC DNA]</scope>
    <source>
        <strain evidence="2">Feltiae Moldova</strain>
    </source>
</reference>
<protein>
    <submittedName>
        <fullName evidence="2">Uncharacterized protein</fullName>
    </submittedName>
</protein>
<proteinExistence type="predicted"/>
<feature type="transmembrane region" description="Helical" evidence="1">
    <location>
        <begin position="89"/>
        <end position="108"/>
    </location>
</feature>
<dbReference type="HOGENOM" id="CLU_1895378_0_0_6"/>
<keyword evidence="1" id="KW-0472">Membrane</keyword>
<keyword evidence="1" id="KW-0812">Transmembrane</keyword>
<gene>
    <name evidence="2" type="ORF">XBFM1_2560006</name>
</gene>
<name>A0A077NX65_XENBV</name>
<feature type="transmembrane region" description="Helical" evidence="1">
    <location>
        <begin position="59"/>
        <end position="77"/>
    </location>
</feature>
<comment type="caution">
    <text evidence="2">The sequence shown here is derived from an EMBL/GenBank/DDBJ whole genome shotgun (WGS) entry which is preliminary data.</text>
</comment>